<gene>
    <name evidence="1" type="ORF">KSP40_PGU019302</name>
</gene>
<proteinExistence type="predicted"/>
<organism evidence="1 2">
    <name type="scientific">Platanthera guangdongensis</name>
    <dbReference type="NCBI Taxonomy" id="2320717"/>
    <lineage>
        <taxon>Eukaryota</taxon>
        <taxon>Viridiplantae</taxon>
        <taxon>Streptophyta</taxon>
        <taxon>Embryophyta</taxon>
        <taxon>Tracheophyta</taxon>
        <taxon>Spermatophyta</taxon>
        <taxon>Magnoliopsida</taxon>
        <taxon>Liliopsida</taxon>
        <taxon>Asparagales</taxon>
        <taxon>Orchidaceae</taxon>
        <taxon>Orchidoideae</taxon>
        <taxon>Orchideae</taxon>
        <taxon>Orchidinae</taxon>
        <taxon>Platanthera</taxon>
    </lineage>
</organism>
<evidence type="ECO:0000313" key="1">
    <source>
        <dbReference type="EMBL" id="KAK8970073.1"/>
    </source>
</evidence>
<keyword evidence="2" id="KW-1185">Reference proteome</keyword>
<comment type="caution">
    <text evidence="1">The sequence shown here is derived from an EMBL/GenBank/DDBJ whole genome shotgun (WGS) entry which is preliminary data.</text>
</comment>
<reference evidence="1 2" key="1">
    <citation type="journal article" date="2022" name="Nat. Plants">
        <title>Genomes of leafy and leafless Platanthera orchids illuminate the evolution of mycoheterotrophy.</title>
        <authorList>
            <person name="Li M.H."/>
            <person name="Liu K.W."/>
            <person name="Li Z."/>
            <person name="Lu H.C."/>
            <person name="Ye Q.L."/>
            <person name="Zhang D."/>
            <person name="Wang J.Y."/>
            <person name="Li Y.F."/>
            <person name="Zhong Z.M."/>
            <person name="Liu X."/>
            <person name="Yu X."/>
            <person name="Liu D.K."/>
            <person name="Tu X.D."/>
            <person name="Liu B."/>
            <person name="Hao Y."/>
            <person name="Liao X.Y."/>
            <person name="Jiang Y.T."/>
            <person name="Sun W.H."/>
            <person name="Chen J."/>
            <person name="Chen Y.Q."/>
            <person name="Ai Y."/>
            <person name="Zhai J.W."/>
            <person name="Wu S.S."/>
            <person name="Zhou Z."/>
            <person name="Hsiao Y.Y."/>
            <person name="Wu W.L."/>
            <person name="Chen Y.Y."/>
            <person name="Lin Y.F."/>
            <person name="Hsu J.L."/>
            <person name="Li C.Y."/>
            <person name="Wang Z.W."/>
            <person name="Zhao X."/>
            <person name="Zhong W.Y."/>
            <person name="Ma X.K."/>
            <person name="Ma L."/>
            <person name="Huang J."/>
            <person name="Chen G.Z."/>
            <person name="Huang M.Z."/>
            <person name="Huang L."/>
            <person name="Peng D.H."/>
            <person name="Luo Y.B."/>
            <person name="Zou S.Q."/>
            <person name="Chen S.P."/>
            <person name="Lan S."/>
            <person name="Tsai W.C."/>
            <person name="Van de Peer Y."/>
            <person name="Liu Z.J."/>
        </authorList>
    </citation>
    <scope>NUCLEOTIDE SEQUENCE [LARGE SCALE GENOMIC DNA]</scope>
    <source>
        <strain evidence="1">Lor288</strain>
    </source>
</reference>
<name>A0ABR2N3K3_9ASPA</name>
<dbReference type="EMBL" id="JBBWWR010000002">
    <property type="protein sequence ID" value="KAK8970073.1"/>
    <property type="molecule type" value="Genomic_DNA"/>
</dbReference>
<protein>
    <submittedName>
        <fullName evidence="1">Uncharacterized protein</fullName>
    </submittedName>
</protein>
<evidence type="ECO:0000313" key="2">
    <source>
        <dbReference type="Proteomes" id="UP001412067"/>
    </source>
</evidence>
<accession>A0ABR2N3K3</accession>
<sequence length="149" mass="16065">MKLNVGVQIRTTLTLPTPLHLIGLPPTPSLSFAEAAATPKSSLPLFVQLGLPPGKLSSLSSRLQQTKISSSLFAAIGSCKPPPCVRRNEPTSFLASPYQIYCENFCRDMLLDVIESCFNYADLGQGEVCLCCADNSAKLSLNIQISFKT</sequence>
<dbReference type="Proteomes" id="UP001412067">
    <property type="component" value="Unassembled WGS sequence"/>
</dbReference>